<evidence type="ECO:0000259" key="3">
    <source>
        <dbReference type="PROSITE" id="PS50041"/>
    </source>
</evidence>
<dbReference type="Pfam" id="PF00059">
    <property type="entry name" value="Lectin_C"/>
    <property type="match status" value="1"/>
</dbReference>
<dbReference type="PROSITE" id="PS00615">
    <property type="entry name" value="C_TYPE_LECTIN_1"/>
    <property type="match status" value="1"/>
</dbReference>
<evidence type="ECO:0000256" key="2">
    <source>
        <dbReference type="SAM" id="SignalP"/>
    </source>
</evidence>
<proteinExistence type="predicted"/>
<organism evidence="4 5">
    <name type="scientific">Dreissena polymorpha</name>
    <name type="common">Zebra mussel</name>
    <name type="synonym">Mytilus polymorpha</name>
    <dbReference type="NCBI Taxonomy" id="45954"/>
    <lineage>
        <taxon>Eukaryota</taxon>
        <taxon>Metazoa</taxon>
        <taxon>Spiralia</taxon>
        <taxon>Lophotrochozoa</taxon>
        <taxon>Mollusca</taxon>
        <taxon>Bivalvia</taxon>
        <taxon>Autobranchia</taxon>
        <taxon>Heteroconchia</taxon>
        <taxon>Euheterodonta</taxon>
        <taxon>Imparidentia</taxon>
        <taxon>Neoheterodontei</taxon>
        <taxon>Myida</taxon>
        <taxon>Dreissenoidea</taxon>
        <taxon>Dreissenidae</taxon>
        <taxon>Dreissena</taxon>
    </lineage>
</organism>
<dbReference type="EMBL" id="JAIWYP010000007">
    <property type="protein sequence ID" value="KAH3794661.1"/>
    <property type="molecule type" value="Genomic_DNA"/>
</dbReference>
<keyword evidence="5" id="KW-1185">Reference proteome</keyword>
<keyword evidence="2" id="KW-0732">Signal</keyword>
<dbReference type="Gene3D" id="3.10.100.10">
    <property type="entry name" value="Mannose-Binding Protein A, subunit A"/>
    <property type="match status" value="1"/>
</dbReference>
<accession>A0A9D4IZZ7</accession>
<dbReference type="Proteomes" id="UP000828390">
    <property type="component" value="Unassembled WGS sequence"/>
</dbReference>
<dbReference type="OrthoDB" id="6119292at2759"/>
<dbReference type="InterPro" id="IPR018378">
    <property type="entry name" value="C-type_lectin_CS"/>
</dbReference>
<protein>
    <recommendedName>
        <fullName evidence="3">C-type lectin domain-containing protein</fullName>
    </recommendedName>
</protein>
<dbReference type="PANTHER" id="PTHR22803">
    <property type="entry name" value="MANNOSE, PHOSPHOLIPASE, LECTIN RECEPTOR RELATED"/>
    <property type="match status" value="1"/>
</dbReference>
<sequence>MEIKVCVIFVSLVIGVNCNQRNVQFAEDTALSGFKCSATEQIGDVILAQSILMCTRVCARTDGCKSVFYKHSECVRCRSRYRKAGDARLMPMAGSVSYRTVVRCNPGWLSLLDSCYLWNSSTLMTFNQTKDYCSSLGVSAHVLYIDSAEEKDVASNFLPEIAVSDRKAWIGIQLKNKTWISSIDGKLVAYFNWALGEPENFGEDCAFTSGPALWRWGDATCTGLRQVVCERDM</sequence>
<reference evidence="4" key="2">
    <citation type="submission" date="2020-11" db="EMBL/GenBank/DDBJ databases">
        <authorList>
            <person name="McCartney M.A."/>
            <person name="Auch B."/>
            <person name="Kono T."/>
            <person name="Mallez S."/>
            <person name="Becker A."/>
            <person name="Gohl D.M."/>
            <person name="Silverstein K.A.T."/>
            <person name="Koren S."/>
            <person name="Bechman K.B."/>
            <person name="Herman A."/>
            <person name="Abrahante J.E."/>
            <person name="Garbe J."/>
        </authorList>
    </citation>
    <scope>NUCLEOTIDE SEQUENCE</scope>
    <source>
        <strain evidence="4">Duluth1</strain>
        <tissue evidence="4">Whole animal</tissue>
    </source>
</reference>
<feature type="chain" id="PRO_5039524249" description="C-type lectin domain-containing protein" evidence="2">
    <location>
        <begin position="19"/>
        <end position="233"/>
    </location>
</feature>
<comment type="caution">
    <text evidence="4">The sequence shown here is derived from an EMBL/GenBank/DDBJ whole genome shotgun (WGS) entry which is preliminary data.</text>
</comment>
<reference evidence="4" key="1">
    <citation type="journal article" date="2019" name="bioRxiv">
        <title>The Genome of the Zebra Mussel, Dreissena polymorpha: A Resource for Invasive Species Research.</title>
        <authorList>
            <person name="McCartney M.A."/>
            <person name="Auch B."/>
            <person name="Kono T."/>
            <person name="Mallez S."/>
            <person name="Zhang Y."/>
            <person name="Obille A."/>
            <person name="Becker A."/>
            <person name="Abrahante J.E."/>
            <person name="Garbe J."/>
            <person name="Badalamenti J.P."/>
            <person name="Herman A."/>
            <person name="Mangelson H."/>
            <person name="Liachko I."/>
            <person name="Sullivan S."/>
            <person name="Sone E.D."/>
            <person name="Koren S."/>
            <person name="Silverstein K.A.T."/>
            <person name="Beckman K.B."/>
            <person name="Gohl D.M."/>
        </authorList>
    </citation>
    <scope>NUCLEOTIDE SEQUENCE</scope>
    <source>
        <strain evidence="4">Duluth1</strain>
        <tissue evidence="4">Whole animal</tissue>
    </source>
</reference>
<gene>
    <name evidence="4" type="ORF">DPMN_148198</name>
</gene>
<dbReference type="PROSITE" id="PS50041">
    <property type="entry name" value="C_TYPE_LECTIN_2"/>
    <property type="match status" value="1"/>
</dbReference>
<feature type="domain" description="C-type lectin" evidence="3">
    <location>
        <begin position="111"/>
        <end position="230"/>
    </location>
</feature>
<dbReference type="InterPro" id="IPR016187">
    <property type="entry name" value="CTDL_fold"/>
</dbReference>
<dbReference type="InterPro" id="IPR016186">
    <property type="entry name" value="C-type_lectin-like/link_sf"/>
</dbReference>
<dbReference type="InterPro" id="IPR001304">
    <property type="entry name" value="C-type_lectin-like"/>
</dbReference>
<evidence type="ECO:0000256" key="1">
    <source>
        <dbReference type="ARBA" id="ARBA00023157"/>
    </source>
</evidence>
<evidence type="ECO:0000313" key="5">
    <source>
        <dbReference type="Proteomes" id="UP000828390"/>
    </source>
</evidence>
<dbReference type="SMART" id="SM00034">
    <property type="entry name" value="CLECT"/>
    <property type="match status" value="1"/>
</dbReference>
<dbReference type="SUPFAM" id="SSF56436">
    <property type="entry name" value="C-type lectin-like"/>
    <property type="match status" value="1"/>
</dbReference>
<evidence type="ECO:0000313" key="4">
    <source>
        <dbReference type="EMBL" id="KAH3794661.1"/>
    </source>
</evidence>
<dbReference type="InterPro" id="IPR050111">
    <property type="entry name" value="C-type_lectin/snaclec_domain"/>
</dbReference>
<dbReference type="AlphaFoldDB" id="A0A9D4IZZ7"/>
<feature type="signal peptide" evidence="2">
    <location>
        <begin position="1"/>
        <end position="18"/>
    </location>
</feature>
<keyword evidence="1" id="KW-1015">Disulfide bond</keyword>
<name>A0A9D4IZZ7_DREPO</name>